<dbReference type="AlphaFoldDB" id="A0A8J2VQN6"/>
<proteinExistence type="predicted"/>
<comment type="caution">
    <text evidence="2">The sequence shown here is derived from an EMBL/GenBank/DDBJ whole genome shotgun (WGS) entry which is preliminary data.</text>
</comment>
<feature type="region of interest" description="Disordered" evidence="1">
    <location>
        <begin position="26"/>
        <end position="49"/>
    </location>
</feature>
<dbReference type="Proteomes" id="UP000789524">
    <property type="component" value="Unassembled WGS sequence"/>
</dbReference>
<feature type="compositionally biased region" description="Pro residues" evidence="1">
    <location>
        <begin position="30"/>
        <end position="45"/>
    </location>
</feature>
<keyword evidence="3" id="KW-1185">Reference proteome</keyword>
<protein>
    <submittedName>
        <fullName evidence="2">(African queen) hypothetical protein</fullName>
    </submittedName>
</protein>
<name>A0A8J2VQN6_9NEOP</name>
<dbReference type="EMBL" id="CAKASE010000047">
    <property type="protein sequence ID" value="CAG9561839.1"/>
    <property type="molecule type" value="Genomic_DNA"/>
</dbReference>
<gene>
    <name evidence="2" type="ORF">DCHRY22_LOCUS3282</name>
</gene>
<sequence length="90" mass="10018">MRRADHLIDLSTLDVMAIRIQILRNQSAQPPLPTPSSSRFPPPREPSSLSTLNAVQCTVYVLVHAVTKPVAHDAGVYARLHFRTSINVIY</sequence>
<organism evidence="2 3">
    <name type="scientific">Danaus chrysippus</name>
    <name type="common">African queen</name>
    <dbReference type="NCBI Taxonomy" id="151541"/>
    <lineage>
        <taxon>Eukaryota</taxon>
        <taxon>Metazoa</taxon>
        <taxon>Ecdysozoa</taxon>
        <taxon>Arthropoda</taxon>
        <taxon>Hexapoda</taxon>
        <taxon>Insecta</taxon>
        <taxon>Pterygota</taxon>
        <taxon>Neoptera</taxon>
        <taxon>Endopterygota</taxon>
        <taxon>Lepidoptera</taxon>
        <taxon>Glossata</taxon>
        <taxon>Ditrysia</taxon>
        <taxon>Papilionoidea</taxon>
        <taxon>Nymphalidae</taxon>
        <taxon>Danainae</taxon>
        <taxon>Danaini</taxon>
        <taxon>Danaina</taxon>
        <taxon>Danaus</taxon>
        <taxon>Anosia</taxon>
    </lineage>
</organism>
<accession>A0A8J2VQN6</accession>
<evidence type="ECO:0000313" key="2">
    <source>
        <dbReference type="EMBL" id="CAG9561839.1"/>
    </source>
</evidence>
<reference evidence="2" key="1">
    <citation type="submission" date="2021-09" db="EMBL/GenBank/DDBJ databases">
        <authorList>
            <person name="Martin H S."/>
        </authorList>
    </citation>
    <scope>NUCLEOTIDE SEQUENCE</scope>
</reference>
<evidence type="ECO:0000313" key="3">
    <source>
        <dbReference type="Proteomes" id="UP000789524"/>
    </source>
</evidence>
<evidence type="ECO:0000256" key="1">
    <source>
        <dbReference type="SAM" id="MobiDB-lite"/>
    </source>
</evidence>